<sequence length="317" mass="33958">MQEDGLAAQDEGGSDPRRGLNLRQIEVFRAVMLAGSVSAAGRMLYVSQPAISRMLALTESRLGFKLFERQRTRLSPTPEARRLFTEVEGLYRGVERVNDLARNLARSGAGSLRVVASASYGERLLPLALQRLVRRNPGAQLSCRNVTYDELAARFVTGDADIGISMVAPDHANLKAAELGRDRLVCLLPGDHPLADRPVVRPQDLQGTPWIAYPPSAPLGRVLAGWMGPQAQAGAAIEVHSPVTAIAFAQQGLGAALVVQWSLPPALAPGMVVRPVEPAASVGIWAVSSRLEPMPVLARRLLTALGHVLQAGPPHQI</sequence>
<proteinExistence type="inferred from homology"/>
<dbReference type="PROSITE" id="PS50931">
    <property type="entry name" value="HTH_LYSR"/>
    <property type="match status" value="1"/>
</dbReference>
<dbReference type="SUPFAM" id="SSF53850">
    <property type="entry name" value="Periplasmic binding protein-like II"/>
    <property type="match status" value="1"/>
</dbReference>
<dbReference type="GO" id="GO:0010628">
    <property type="term" value="P:positive regulation of gene expression"/>
    <property type="evidence" value="ECO:0007669"/>
    <property type="project" value="TreeGrafter"/>
</dbReference>
<dbReference type="Pfam" id="PF00126">
    <property type="entry name" value="HTH_1"/>
    <property type="match status" value="1"/>
</dbReference>
<dbReference type="SUPFAM" id="SSF46785">
    <property type="entry name" value="Winged helix' DNA-binding domain"/>
    <property type="match status" value="1"/>
</dbReference>
<dbReference type="PANTHER" id="PTHR30427">
    <property type="entry name" value="TRANSCRIPTIONAL ACTIVATOR PROTEIN LYSR"/>
    <property type="match status" value="1"/>
</dbReference>
<reference evidence="7" key="1">
    <citation type="submission" date="2006-01" db="EMBL/GenBank/DDBJ databases">
        <title>Genome of the cyst-dividing bacterium Ramlibacter tataouinensis.</title>
        <authorList>
            <person name="Barakat M."/>
            <person name="Ortet P."/>
            <person name="De Luca G."/>
            <person name="Jourlin-Castelli C."/>
            <person name="Ansaldi M."/>
            <person name="Py B."/>
            <person name="Fichant G."/>
            <person name="Coutinho P."/>
            <person name="Voulhoux R."/>
            <person name="Bastien O."/>
            <person name="Roy S."/>
            <person name="Marechal E."/>
            <person name="Henrissat B."/>
            <person name="Quentin Y."/>
            <person name="Noirot P."/>
            <person name="Filloux A."/>
            <person name="Mejean V."/>
            <person name="DuBow M."/>
            <person name="Barras F."/>
            <person name="Heulin T."/>
        </authorList>
    </citation>
    <scope>NUCLEOTIDE SEQUENCE [LARGE SCALE GENOMIC DNA]</scope>
    <source>
        <strain evidence="7">ATCC BAA-407 / DSM 14655 / LMG 21543 / TTB310</strain>
    </source>
</reference>
<evidence type="ECO:0000313" key="6">
    <source>
        <dbReference type="EMBL" id="AEG92486.1"/>
    </source>
</evidence>
<dbReference type="eggNOG" id="COG0583">
    <property type="taxonomic scope" value="Bacteria"/>
</dbReference>
<dbReference type="Proteomes" id="UP000008385">
    <property type="component" value="Chromosome"/>
</dbReference>
<name>F5Y3L2_RAMTT</name>
<keyword evidence="4" id="KW-0804">Transcription</keyword>
<evidence type="ECO:0000256" key="3">
    <source>
        <dbReference type="ARBA" id="ARBA00023125"/>
    </source>
</evidence>
<dbReference type="Gene3D" id="3.40.190.10">
    <property type="entry name" value="Periplasmic binding protein-like II"/>
    <property type="match status" value="2"/>
</dbReference>
<dbReference type="KEGG" id="rta:Rta_14000"/>
<evidence type="ECO:0000313" key="7">
    <source>
        <dbReference type="Proteomes" id="UP000008385"/>
    </source>
</evidence>
<dbReference type="PATRIC" id="fig|365046.3.peg.1429"/>
<protein>
    <submittedName>
        <fullName evidence="6">Transcriptional regulator, LysR family-like protein</fullName>
    </submittedName>
</protein>
<accession>F5Y3L2</accession>
<dbReference type="STRING" id="365046.Rta_14000"/>
<dbReference type="EMBL" id="CP000245">
    <property type="protein sequence ID" value="AEG92486.1"/>
    <property type="molecule type" value="Genomic_DNA"/>
</dbReference>
<keyword evidence="2" id="KW-0805">Transcription regulation</keyword>
<keyword evidence="7" id="KW-1185">Reference proteome</keyword>
<evidence type="ECO:0000256" key="4">
    <source>
        <dbReference type="ARBA" id="ARBA00023163"/>
    </source>
</evidence>
<dbReference type="GO" id="GO:0043565">
    <property type="term" value="F:sequence-specific DNA binding"/>
    <property type="evidence" value="ECO:0007669"/>
    <property type="project" value="TreeGrafter"/>
</dbReference>
<dbReference type="Gene3D" id="1.10.10.10">
    <property type="entry name" value="Winged helix-like DNA-binding domain superfamily/Winged helix DNA-binding domain"/>
    <property type="match status" value="1"/>
</dbReference>
<dbReference type="RefSeq" id="WP_013900719.1">
    <property type="nucleotide sequence ID" value="NC_015677.1"/>
</dbReference>
<dbReference type="Pfam" id="PF03466">
    <property type="entry name" value="LysR_substrate"/>
    <property type="match status" value="1"/>
</dbReference>
<dbReference type="InterPro" id="IPR036388">
    <property type="entry name" value="WH-like_DNA-bd_sf"/>
</dbReference>
<dbReference type="InterPro" id="IPR000847">
    <property type="entry name" value="LysR_HTH_N"/>
</dbReference>
<comment type="similarity">
    <text evidence="1">Belongs to the LysR transcriptional regulatory family.</text>
</comment>
<gene>
    <name evidence="6" type="ordered locus">Rta_14000</name>
</gene>
<evidence type="ECO:0000259" key="5">
    <source>
        <dbReference type="PROSITE" id="PS50931"/>
    </source>
</evidence>
<dbReference type="AlphaFoldDB" id="F5Y3L2"/>
<reference evidence="6 7" key="2">
    <citation type="journal article" date="2011" name="PLoS ONE">
        <title>The Cyst-Dividing Bacterium Ramlibacter tataouinensis TTB310 Genome Reveals a Well-Stocked Toolbox for Adaptation to a Desert Environment.</title>
        <authorList>
            <person name="De Luca G."/>
            <person name="Barakat M."/>
            <person name="Ortet P."/>
            <person name="Fochesato S."/>
            <person name="Jourlin-Castelli C."/>
            <person name="Ansaldi M."/>
            <person name="Py B."/>
            <person name="Fichant G."/>
            <person name="Coutinho P.M."/>
            <person name="Voulhoux R."/>
            <person name="Bastien O."/>
            <person name="Marechal E."/>
            <person name="Henrissat B."/>
            <person name="Quentin Y."/>
            <person name="Noirot P."/>
            <person name="Filloux A."/>
            <person name="Mejean V."/>
            <person name="Dubow M.S."/>
            <person name="Barras F."/>
            <person name="Barbe V."/>
            <person name="Weissenbach J."/>
            <person name="Mihalcescu I."/>
            <person name="Vermeglio A."/>
            <person name="Achouak W."/>
            <person name="Heulin T."/>
        </authorList>
    </citation>
    <scope>NUCLEOTIDE SEQUENCE [LARGE SCALE GENOMIC DNA]</scope>
    <source>
        <strain evidence="7">ATCC BAA-407 / DSM 14655 / LMG 21543 / TTB310</strain>
    </source>
</reference>
<dbReference type="HOGENOM" id="CLU_039613_6_3_4"/>
<keyword evidence="3" id="KW-0238">DNA-binding</keyword>
<evidence type="ECO:0000256" key="1">
    <source>
        <dbReference type="ARBA" id="ARBA00009437"/>
    </source>
</evidence>
<dbReference type="OrthoDB" id="9133980at2"/>
<dbReference type="GO" id="GO:0009089">
    <property type="term" value="P:lysine biosynthetic process via diaminopimelate"/>
    <property type="evidence" value="ECO:0007669"/>
    <property type="project" value="TreeGrafter"/>
</dbReference>
<organism evidence="6 7">
    <name type="scientific">Ramlibacter tataouinensis (strain ATCC BAA-407 / DSM 14655 / LMG 21543 / TTB310)</name>
    <dbReference type="NCBI Taxonomy" id="365046"/>
    <lineage>
        <taxon>Bacteria</taxon>
        <taxon>Pseudomonadati</taxon>
        <taxon>Pseudomonadota</taxon>
        <taxon>Betaproteobacteria</taxon>
        <taxon>Burkholderiales</taxon>
        <taxon>Comamonadaceae</taxon>
        <taxon>Ramlibacter</taxon>
    </lineage>
</organism>
<dbReference type="PANTHER" id="PTHR30427:SF1">
    <property type="entry name" value="TRANSCRIPTIONAL ACTIVATOR PROTEIN LYSR"/>
    <property type="match status" value="1"/>
</dbReference>
<dbReference type="InterPro" id="IPR036390">
    <property type="entry name" value="WH_DNA-bd_sf"/>
</dbReference>
<dbReference type="InterPro" id="IPR005119">
    <property type="entry name" value="LysR_subst-bd"/>
</dbReference>
<feature type="domain" description="HTH lysR-type" evidence="5">
    <location>
        <begin position="20"/>
        <end position="77"/>
    </location>
</feature>
<dbReference type="PRINTS" id="PR00039">
    <property type="entry name" value="HTHLYSR"/>
</dbReference>
<evidence type="ECO:0000256" key="2">
    <source>
        <dbReference type="ARBA" id="ARBA00023015"/>
    </source>
</evidence>
<dbReference type="GO" id="GO:0003700">
    <property type="term" value="F:DNA-binding transcription factor activity"/>
    <property type="evidence" value="ECO:0007669"/>
    <property type="project" value="InterPro"/>
</dbReference>